<dbReference type="GO" id="GO:0004222">
    <property type="term" value="F:metalloendopeptidase activity"/>
    <property type="evidence" value="ECO:0007669"/>
    <property type="project" value="TreeGrafter"/>
</dbReference>
<dbReference type="AlphaFoldDB" id="A0A8J3GT64"/>
<sequence>MGRSSSRGAGGAQAPSTLARRIRVLAAALTLALIPALGGIAPSNAAVTADYPSWEEVVAAQKNEAQAKALRASLEGQLAGLQAEAQRTQDEADAKGVIYAEAQQAYDEQKVVTDALVEQTAAAQTEADEAYAVAAQVIAEMSKSGGSSDLSPRLFTTPGSPDALLDRLELSRVIGDRYADLYAKAIELRNRANALAEQAEVAQGILEELRVAAEKAFQEAQAAAIAAAEKLAQTEKDIAEVRSRIEYLAGIREATTADYNAGIKALWGENAAGEISQTGWARPVSGYISSQYGWRINPVTHQQQFHTGVDLAGMGCGATIYAAHSGVVTYAGYYGSWGYYVAIDHRDGTGTGYAHIQAGGIGVHIGQEVSPGQPIARVGSTGQSTGCHLHYIVRVNGNSDITNPVPFMRNQGITLG</sequence>
<name>A0A8J3GT64_9MICO</name>
<feature type="coiled-coil region" evidence="1">
    <location>
        <begin position="64"/>
        <end position="91"/>
    </location>
</feature>
<organism evidence="3 4">
    <name type="scientific">Pseudolysinimonas yzui</name>
    <dbReference type="NCBI Taxonomy" id="2708254"/>
    <lineage>
        <taxon>Bacteria</taxon>
        <taxon>Bacillati</taxon>
        <taxon>Actinomycetota</taxon>
        <taxon>Actinomycetes</taxon>
        <taxon>Micrococcales</taxon>
        <taxon>Microbacteriaceae</taxon>
        <taxon>Pseudolysinimonas</taxon>
    </lineage>
</organism>
<accession>A0A8J3GT64</accession>
<dbReference type="EMBL" id="BNAI01000009">
    <property type="protein sequence ID" value="GHF24988.1"/>
    <property type="molecule type" value="Genomic_DNA"/>
</dbReference>
<proteinExistence type="predicted"/>
<reference evidence="3" key="2">
    <citation type="submission" date="2020-09" db="EMBL/GenBank/DDBJ databases">
        <authorList>
            <person name="Sun Q."/>
            <person name="Zhou Y."/>
        </authorList>
    </citation>
    <scope>NUCLEOTIDE SEQUENCE</scope>
    <source>
        <strain evidence="3">CGMCC 1.16548</strain>
    </source>
</reference>
<reference evidence="3" key="1">
    <citation type="journal article" date="2014" name="Int. J. Syst. Evol. Microbiol.">
        <title>Complete genome sequence of Corynebacterium casei LMG S-19264T (=DSM 44701T), isolated from a smear-ripened cheese.</title>
        <authorList>
            <consortium name="US DOE Joint Genome Institute (JGI-PGF)"/>
            <person name="Walter F."/>
            <person name="Albersmeier A."/>
            <person name="Kalinowski J."/>
            <person name="Ruckert C."/>
        </authorList>
    </citation>
    <scope>NUCLEOTIDE SEQUENCE</scope>
    <source>
        <strain evidence="3">CGMCC 1.16548</strain>
    </source>
</reference>
<feature type="coiled-coil region" evidence="1">
    <location>
        <begin position="178"/>
        <end position="244"/>
    </location>
</feature>
<dbReference type="Proteomes" id="UP000617531">
    <property type="component" value="Unassembled WGS sequence"/>
</dbReference>
<dbReference type="PANTHER" id="PTHR21666">
    <property type="entry name" value="PEPTIDASE-RELATED"/>
    <property type="match status" value="1"/>
</dbReference>
<keyword evidence="1" id="KW-0175">Coiled coil</keyword>
<keyword evidence="4" id="KW-1185">Reference proteome</keyword>
<evidence type="ECO:0000259" key="2">
    <source>
        <dbReference type="Pfam" id="PF01551"/>
    </source>
</evidence>
<dbReference type="RefSeq" id="WP_191284121.1">
    <property type="nucleotide sequence ID" value="NZ_BNAI01000009.1"/>
</dbReference>
<protein>
    <recommendedName>
        <fullName evidence="2">M23ase beta-sheet core domain-containing protein</fullName>
    </recommendedName>
</protein>
<comment type="caution">
    <text evidence="3">The sequence shown here is derived from an EMBL/GenBank/DDBJ whole genome shotgun (WGS) entry which is preliminary data.</text>
</comment>
<dbReference type="InterPro" id="IPR016047">
    <property type="entry name" value="M23ase_b-sheet_dom"/>
</dbReference>
<dbReference type="PANTHER" id="PTHR21666:SF270">
    <property type="entry name" value="MUREIN HYDROLASE ACTIVATOR ENVC"/>
    <property type="match status" value="1"/>
</dbReference>
<dbReference type="InterPro" id="IPR050570">
    <property type="entry name" value="Cell_wall_metabolism_enzyme"/>
</dbReference>
<dbReference type="CDD" id="cd12797">
    <property type="entry name" value="M23_peptidase"/>
    <property type="match status" value="1"/>
</dbReference>
<dbReference type="InterPro" id="IPR011055">
    <property type="entry name" value="Dup_hybrid_motif"/>
</dbReference>
<feature type="domain" description="M23ase beta-sheet core" evidence="2">
    <location>
        <begin position="304"/>
        <end position="398"/>
    </location>
</feature>
<gene>
    <name evidence="3" type="ORF">GCM10011600_27580</name>
</gene>
<evidence type="ECO:0000313" key="3">
    <source>
        <dbReference type="EMBL" id="GHF24988.1"/>
    </source>
</evidence>
<dbReference type="SUPFAM" id="SSF51261">
    <property type="entry name" value="Duplicated hybrid motif"/>
    <property type="match status" value="1"/>
</dbReference>
<dbReference type="Gene3D" id="2.70.70.10">
    <property type="entry name" value="Glucose Permease (Domain IIA)"/>
    <property type="match status" value="1"/>
</dbReference>
<evidence type="ECO:0000313" key="4">
    <source>
        <dbReference type="Proteomes" id="UP000617531"/>
    </source>
</evidence>
<evidence type="ECO:0000256" key="1">
    <source>
        <dbReference type="SAM" id="Coils"/>
    </source>
</evidence>
<dbReference type="Pfam" id="PF01551">
    <property type="entry name" value="Peptidase_M23"/>
    <property type="match status" value="1"/>
</dbReference>